<evidence type="ECO:0000313" key="1">
    <source>
        <dbReference type="EMBL" id="MFC6880350.1"/>
    </source>
</evidence>
<comment type="caution">
    <text evidence="1">The sequence shown here is derived from an EMBL/GenBank/DDBJ whole genome shotgun (WGS) entry which is preliminary data.</text>
</comment>
<accession>A0ABW2CH84</accession>
<evidence type="ECO:0008006" key="3">
    <source>
        <dbReference type="Google" id="ProtNLM"/>
    </source>
</evidence>
<proteinExistence type="predicted"/>
<dbReference type="Proteomes" id="UP001596380">
    <property type="component" value="Unassembled WGS sequence"/>
</dbReference>
<dbReference type="EMBL" id="JBHSXS010000005">
    <property type="protein sequence ID" value="MFC6880350.1"/>
    <property type="molecule type" value="Genomic_DNA"/>
</dbReference>
<dbReference type="InterPro" id="IPR012337">
    <property type="entry name" value="RNaseH-like_sf"/>
</dbReference>
<sequence>MITLRVGRSAVGLSDCAYASRLGHLDSWQRADLATSALGMPNDSRGENGRLPVAVIHGHHSTQFTSWAFTGRSRKAGLLPSLGTVGDPYHNVVAEVFWDRMQTELPNRRRWNPRLELANATFEYIEGSPNRARRRSALG</sequence>
<dbReference type="SUPFAM" id="SSF53098">
    <property type="entry name" value="Ribonuclease H-like"/>
    <property type="match status" value="1"/>
</dbReference>
<organism evidence="1 2">
    <name type="scientific">Actinomadura yumaensis</name>
    <dbReference type="NCBI Taxonomy" id="111807"/>
    <lineage>
        <taxon>Bacteria</taxon>
        <taxon>Bacillati</taxon>
        <taxon>Actinomycetota</taxon>
        <taxon>Actinomycetes</taxon>
        <taxon>Streptosporangiales</taxon>
        <taxon>Thermomonosporaceae</taxon>
        <taxon>Actinomadura</taxon>
    </lineage>
</organism>
<reference evidence="2" key="1">
    <citation type="journal article" date="2019" name="Int. J. Syst. Evol. Microbiol.">
        <title>The Global Catalogue of Microorganisms (GCM) 10K type strain sequencing project: providing services to taxonomists for standard genome sequencing and annotation.</title>
        <authorList>
            <consortium name="The Broad Institute Genomics Platform"/>
            <consortium name="The Broad Institute Genome Sequencing Center for Infectious Disease"/>
            <person name="Wu L."/>
            <person name="Ma J."/>
        </authorList>
    </citation>
    <scope>NUCLEOTIDE SEQUENCE [LARGE SCALE GENOMIC DNA]</scope>
    <source>
        <strain evidence="2">JCM 3369</strain>
    </source>
</reference>
<evidence type="ECO:0000313" key="2">
    <source>
        <dbReference type="Proteomes" id="UP001596380"/>
    </source>
</evidence>
<keyword evidence="2" id="KW-1185">Reference proteome</keyword>
<name>A0ABW2CH84_9ACTN</name>
<protein>
    <recommendedName>
        <fullName evidence="3">Integrase catalytic domain-containing protein</fullName>
    </recommendedName>
</protein>
<gene>
    <name evidence="1" type="ORF">ACFQKB_11320</name>
</gene>
<dbReference type="RefSeq" id="WP_160821024.1">
    <property type="nucleotide sequence ID" value="NZ_JBHSXE010000001.1"/>
</dbReference>